<keyword evidence="4" id="KW-1185">Reference proteome</keyword>
<evidence type="ECO:0000256" key="1">
    <source>
        <dbReference type="SAM" id="MobiDB-lite"/>
    </source>
</evidence>
<dbReference type="Pfam" id="PF05751">
    <property type="entry name" value="FixH"/>
    <property type="match status" value="1"/>
</dbReference>
<sequence length="184" mass="19860">MNSVSPNDERRAKRFWVSLVVGLLGLQLTIGGVAIYLATGDPTAAVIPNYHETALDWDTARRAGTAADRMGWEIQVSASDVVDDRGMRATDVLVQDQNGNPVDALAMTARVYHHARASDVVSFSLPSVGDGHYIALAPLSRPGLWQFEVSIDGADQLIRQSMEIDLDNQQPPTGDISDSSQKGT</sequence>
<keyword evidence="2" id="KW-1133">Transmembrane helix</keyword>
<dbReference type="InterPro" id="IPR008620">
    <property type="entry name" value="FixH"/>
</dbReference>
<dbReference type="EMBL" id="CP036525">
    <property type="protein sequence ID" value="QDT03836.1"/>
    <property type="molecule type" value="Genomic_DNA"/>
</dbReference>
<evidence type="ECO:0000313" key="4">
    <source>
        <dbReference type="Proteomes" id="UP000318538"/>
    </source>
</evidence>
<evidence type="ECO:0000313" key="3">
    <source>
        <dbReference type="EMBL" id="QDT03836.1"/>
    </source>
</evidence>
<organism evidence="3 4">
    <name type="scientific">Rubripirellula lacrimiformis</name>
    <dbReference type="NCBI Taxonomy" id="1930273"/>
    <lineage>
        <taxon>Bacteria</taxon>
        <taxon>Pseudomonadati</taxon>
        <taxon>Planctomycetota</taxon>
        <taxon>Planctomycetia</taxon>
        <taxon>Pirellulales</taxon>
        <taxon>Pirellulaceae</taxon>
        <taxon>Rubripirellula</taxon>
    </lineage>
</organism>
<feature type="transmembrane region" description="Helical" evidence="2">
    <location>
        <begin position="15"/>
        <end position="38"/>
    </location>
</feature>
<protein>
    <submittedName>
        <fullName evidence="3">FixH</fullName>
    </submittedName>
</protein>
<proteinExistence type="predicted"/>
<accession>A0A517N9M6</accession>
<evidence type="ECO:0000256" key="2">
    <source>
        <dbReference type="SAM" id="Phobius"/>
    </source>
</evidence>
<dbReference type="AlphaFoldDB" id="A0A517N9M6"/>
<feature type="region of interest" description="Disordered" evidence="1">
    <location>
        <begin position="163"/>
        <end position="184"/>
    </location>
</feature>
<gene>
    <name evidence="3" type="ORF">K227x_22210</name>
</gene>
<dbReference type="OrthoDB" id="288113at2"/>
<dbReference type="Proteomes" id="UP000318538">
    <property type="component" value="Chromosome"/>
</dbReference>
<reference evidence="3 4" key="1">
    <citation type="submission" date="2019-02" db="EMBL/GenBank/DDBJ databases">
        <title>Deep-cultivation of Planctomycetes and their phenomic and genomic characterization uncovers novel biology.</title>
        <authorList>
            <person name="Wiegand S."/>
            <person name="Jogler M."/>
            <person name="Boedeker C."/>
            <person name="Pinto D."/>
            <person name="Vollmers J."/>
            <person name="Rivas-Marin E."/>
            <person name="Kohn T."/>
            <person name="Peeters S.H."/>
            <person name="Heuer A."/>
            <person name="Rast P."/>
            <person name="Oberbeckmann S."/>
            <person name="Bunk B."/>
            <person name="Jeske O."/>
            <person name="Meyerdierks A."/>
            <person name="Storesund J.E."/>
            <person name="Kallscheuer N."/>
            <person name="Luecker S."/>
            <person name="Lage O.M."/>
            <person name="Pohl T."/>
            <person name="Merkel B.J."/>
            <person name="Hornburger P."/>
            <person name="Mueller R.-W."/>
            <person name="Bruemmer F."/>
            <person name="Labrenz M."/>
            <person name="Spormann A.M."/>
            <person name="Op den Camp H."/>
            <person name="Overmann J."/>
            <person name="Amann R."/>
            <person name="Jetten M.S.M."/>
            <person name="Mascher T."/>
            <person name="Medema M.H."/>
            <person name="Devos D.P."/>
            <person name="Kaster A.-K."/>
            <person name="Ovreas L."/>
            <person name="Rohde M."/>
            <person name="Galperin M.Y."/>
            <person name="Jogler C."/>
        </authorList>
    </citation>
    <scope>NUCLEOTIDE SEQUENCE [LARGE SCALE GENOMIC DNA]</scope>
    <source>
        <strain evidence="3 4">K22_7</strain>
    </source>
</reference>
<feature type="compositionally biased region" description="Polar residues" evidence="1">
    <location>
        <begin position="167"/>
        <end position="184"/>
    </location>
</feature>
<name>A0A517N9M6_9BACT</name>
<keyword evidence="2" id="KW-0812">Transmembrane</keyword>
<dbReference type="KEGG" id="rlc:K227x_22210"/>
<dbReference type="RefSeq" id="WP_145169431.1">
    <property type="nucleotide sequence ID" value="NZ_CP036525.1"/>
</dbReference>
<keyword evidence="2" id="KW-0472">Membrane</keyword>